<name>A0ABY4IAE3_CHIFI</name>
<protein>
    <submittedName>
        <fullName evidence="2">Uncharacterized protein</fullName>
    </submittedName>
</protein>
<dbReference type="RefSeq" id="WP_247815024.1">
    <property type="nucleotide sequence ID" value="NZ_CP095855.1"/>
</dbReference>
<keyword evidence="1" id="KW-0472">Membrane</keyword>
<organism evidence="2 3">
    <name type="scientific">Chitinophaga filiformis</name>
    <name type="common">Myxococcus filiformis</name>
    <name type="synonym">Flexibacter filiformis</name>
    <dbReference type="NCBI Taxonomy" id="104663"/>
    <lineage>
        <taxon>Bacteria</taxon>
        <taxon>Pseudomonadati</taxon>
        <taxon>Bacteroidota</taxon>
        <taxon>Chitinophagia</taxon>
        <taxon>Chitinophagales</taxon>
        <taxon>Chitinophagaceae</taxon>
        <taxon>Chitinophaga</taxon>
    </lineage>
</organism>
<keyword evidence="1" id="KW-1133">Transmembrane helix</keyword>
<proteinExistence type="predicted"/>
<evidence type="ECO:0000256" key="1">
    <source>
        <dbReference type="SAM" id="Phobius"/>
    </source>
</evidence>
<accession>A0ABY4IAE3</accession>
<reference evidence="2 3" key="1">
    <citation type="submission" date="2022-04" db="EMBL/GenBank/DDBJ databases">
        <title>The arsenic-methylating capacity of Chitinophaga filiformis YT5 during chitin decomposition.</title>
        <authorList>
            <person name="Chen G."/>
            <person name="Liang Y."/>
        </authorList>
    </citation>
    <scope>NUCLEOTIDE SEQUENCE [LARGE SCALE GENOMIC DNA]</scope>
    <source>
        <strain evidence="2 3">YT5</strain>
    </source>
</reference>
<dbReference type="EMBL" id="CP095855">
    <property type="protein sequence ID" value="UPK72852.1"/>
    <property type="molecule type" value="Genomic_DNA"/>
</dbReference>
<evidence type="ECO:0000313" key="2">
    <source>
        <dbReference type="EMBL" id="UPK72852.1"/>
    </source>
</evidence>
<sequence length="145" mass="16227">MSPTIQVAIISAAGSLIAVAITFILNKRAERRDSLHLRILNHYKELLSAISDLAVDDVDKEEANKQFAKAVNTIALVAPQYVIDALMEYHKEIAPSNQNRTLANHDNKLRILVLAIRRNLGLPFKDNPDTFNFHLIGSKSPKYIP</sequence>
<keyword evidence="3" id="KW-1185">Reference proteome</keyword>
<keyword evidence="1" id="KW-0812">Transmembrane</keyword>
<dbReference type="Proteomes" id="UP000830198">
    <property type="component" value="Chromosome"/>
</dbReference>
<feature type="transmembrane region" description="Helical" evidence="1">
    <location>
        <begin position="6"/>
        <end position="25"/>
    </location>
</feature>
<evidence type="ECO:0000313" key="3">
    <source>
        <dbReference type="Proteomes" id="UP000830198"/>
    </source>
</evidence>
<gene>
    <name evidence="2" type="ORF">MYF79_16295</name>
</gene>